<feature type="transmembrane region" description="Helical" evidence="2">
    <location>
        <begin position="76"/>
        <end position="95"/>
    </location>
</feature>
<evidence type="ECO:0000313" key="4">
    <source>
        <dbReference type="Proteomes" id="UP000280346"/>
    </source>
</evidence>
<sequence length="136" mass="14839">MGPFSIKSVRRGGQAARPVPHGCARPPKGPFPRLLSAPPPWFPHHRRGPLGSGNEWPDRRRFPKGRRRNPGRAGRSPWLSMKLAFVVALSGLHGMLSGTLRKLARADRPSAVPGYAQHALIVAVVVIVLLVVVKPF</sequence>
<keyword evidence="2" id="KW-0472">Membrane</keyword>
<dbReference type="Proteomes" id="UP000280346">
    <property type="component" value="Unassembled WGS sequence"/>
</dbReference>
<keyword evidence="2" id="KW-0812">Transmembrane</keyword>
<dbReference type="OrthoDB" id="8367737at2"/>
<protein>
    <submittedName>
        <fullName evidence="3">Uncharacterized protein</fullName>
    </submittedName>
</protein>
<name>A0A433IZL8_9PROT</name>
<accession>A0A433IZL8</accession>
<gene>
    <name evidence="3" type="ORF">EJ913_30325</name>
</gene>
<comment type="caution">
    <text evidence="3">The sequence shown here is derived from an EMBL/GenBank/DDBJ whole genome shotgun (WGS) entry which is preliminary data.</text>
</comment>
<feature type="region of interest" description="Disordered" evidence="1">
    <location>
        <begin position="1"/>
        <end position="75"/>
    </location>
</feature>
<proteinExistence type="predicted"/>
<keyword evidence="2" id="KW-1133">Transmembrane helix</keyword>
<feature type="transmembrane region" description="Helical" evidence="2">
    <location>
        <begin position="115"/>
        <end position="133"/>
    </location>
</feature>
<reference evidence="3 4" key="1">
    <citation type="submission" date="2018-12" db="EMBL/GenBank/DDBJ databases">
        <authorList>
            <person name="Yang Y."/>
        </authorList>
    </citation>
    <scope>NUCLEOTIDE SEQUENCE [LARGE SCALE GENOMIC DNA]</scope>
    <source>
        <strain evidence="3 4">GSF71</strain>
    </source>
</reference>
<evidence type="ECO:0000256" key="1">
    <source>
        <dbReference type="SAM" id="MobiDB-lite"/>
    </source>
</evidence>
<evidence type="ECO:0000256" key="2">
    <source>
        <dbReference type="SAM" id="Phobius"/>
    </source>
</evidence>
<dbReference type="EMBL" id="RZIJ01000050">
    <property type="protein sequence ID" value="RUQ60899.1"/>
    <property type="molecule type" value="Genomic_DNA"/>
</dbReference>
<feature type="compositionally biased region" description="Basic residues" evidence="1">
    <location>
        <begin position="61"/>
        <end position="70"/>
    </location>
</feature>
<organism evidence="3 4">
    <name type="scientific">Azospirillum doebereinerae</name>
    <dbReference type="NCBI Taxonomy" id="92933"/>
    <lineage>
        <taxon>Bacteria</taxon>
        <taxon>Pseudomonadati</taxon>
        <taxon>Pseudomonadota</taxon>
        <taxon>Alphaproteobacteria</taxon>
        <taxon>Rhodospirillales</taxon>
        <taxon>Azospirillaceae</taxon>
        <taxon>Azospirillum</taxon>
    </lineage>
</organism>
<evidence type="ECO:0000313" key="3">
    <source>
        <dbReference type="EMBL" id="RUQ60899.1"/>
    </source>
</evidence>
<keyword evidence="4" id="KW-1185">Reference proteome</keyword>
<dbReference type="AlphaFoldDB" id="A0A433IZL8"/>